<reference evidence="10" key="1">
    <citation type="submission" date="2014-02" db="EMBL/GenBank/DDBJ databases">
        <authorList>
            <person name="Genoscope - CEA"/>
        </authorList>
    </citation>
    <scope>NUCLEOTIDE SEQUENCE</scope>
    <source>
        <strain evidence="10">LS3</strain>
    </source>
</reference>
<feature type="active site" description="Proton acceptor" evidence="6">
    <location>
        <position position="354"/>
    </location>
</feature>
<accession>A0A060TDE5</accession>
<feature type="active site" description="Acyl-thioester intermediate" evidence="6">
    <location>
        <position position="88"/>
    </location>
</feature>
<protein>
    <recommendedName>
        <fullName evidence="2">acetyl-CoA C-acetyltransferase</fullName>
        <ecNumber evidence="2">2.3.1.9</ecNumber>
    </recommendedName>
</protein>
<dbReference type="GO" id="GO:0006696">
    <property type="term" value="P:ergosterol biosynthetic process"/>
    <property type="evidence" value="ECO:0007669"/>
    <property type="project" value="TreeGrafter"/>
</dbReference>
<comment type="pathway">
    <text evidence="5">Metabolic intermediate biosynthesis; (R)-mevalonate biosynthesis; (R)-mevalonate from acetyl-CoA: step 1/3.</text>
</comment>
<feature type="domain" description="Thiolase C-terminal" evidence="9">
    <location>
        <begin position="276"/>
        <end position="397"/>
    </location>
</feature>
<keyword evidence="4 7" id="KW-0012">Acyltransferase</keyword>
<dbReference type="GO" id="GO:0003985">
    <property type="term" value="F:acetyl-CoA C-acetyltransferase activity"/>
    <property type="evidence" value="ECO:0007669"/>
    <property type="project" value="UniProtKB-EC"/>
</dbReference>
<dbReference type="EMBL" id="HG937694">
    <property type="protein sequence ID" value="CDP38993.1"/>
    <property type="molecule type" value="Genomic_DNA"/>
</dbReference>
<comment type="similarity">
    <text evidence="1 7">Belongs to the thiolase-like superfamily. Thiolase family.</text>
</comment>
<evidence type="ECO:0000256" key="4">
    <source>
        <dbReference type="ARBA" id="ARBA00023315"/>
    </source>
</evidence>
<dbReference type="PROSITE" id="PS00099">
    <property type="entry name" value="THIOLASE_3"/>
    <property type="match status" value="1"/>
</dbReference>
<feature type="domain" description="Thiolase N-terminal" evidence="8">
    <location>
        <begin position="3"/>
        <end position="265"/>
    </location>
</feature>
<proteinExistence type="inferred from homology"/>
<evidence type="ECO:0000256" key="7">
    <source>
        <dbReference type="RuleBase" id="RU003557"/>
    </source>
</evidence>
<geneLocation type="mitochondrion" evidence="11"/>
<evidence type="ECO:0000259" key="8">
    <source>
        <dbReference type="Pfam" id="PF00108"/>
    </source>
</evidence>
<evidence type="ECO:0000256" key="1">
    <source>
        <dbReference type="ARBA" id="ARBA00010982"/>
    </source>
</evidence>
<dbReference type="GO" id="GO:0006635">
    <property type="term" value="P:fatty acid beta-oxidation"/>
    <property type="evidence" value="ECO:0007669"/>
    <property type="project" value="TreeGrafter"/>
</dbReference>
<evidence type="ECO:0000313" key="11">
    <source>
        <dbReference type="EMBL" id="SCL76843.1"/>
    </source>
</evidence>
<feature type="active site" description="Proton acceptor" evidence="6">
    <location>
        <position position="384"/>
    </location>
</feature>
<dbReference type="InterPro" id="IPR020616">
    <property type="entry name" value="Thiolase_N"/>
</dbReference>
<sequence length="398" mass="41483">MSVYILSAKRTPIGSFLGSLSSQTYVDLGAHAVKGALEQVPEIKPDMVDEIVFGCVYSANVGQAPARQVALKAGLADSVVATTVNKVCASGTRAIINGAQSILTGSADIVVAGGAESMSNVPHYLPSLRKGSKFGQTAMVDGLQKDGLEDAYDHKAMGYAGEDCANEHGITREQQDDFAVETYTRAQKAQEAGKFKDEIVPIEIPGFRGKPGTVVDKDEEPSRFNEEKLRSARVAFPSDEGKGTITAPNASPLNDGAACVILISEKKFQELGLQAKPLAKILGWGEAAQSPIKFPSSPALAVPKALKHAGVKLEDVDYFEFNEAFSVVGIVNPKILGVSLDKVNVNGGAVALGHPLGCSGARIVVTLSHILANTDGKIGVAGICNGGGGASALVIERV</sequence>
<evidence type="ECO:0000259" key="9">
    <source>
        <dbReference type="Pfam" id="PF02803"/>
    </source>
</evidence>
<dbReference type="EMBL" id="LT608126">
    <property type="protein sequence ID" value="SCL76843.1"/>
    <property type="molecule type" value="Genomic_DNA"/>
</dbReference>
<name>A0A060TDE5_BLAAD</name>
<dbReference type="PANTHER" id="PTHR18919:SF165">
    <property type="entry name" value="ACETYL-COA ACETYLTRANSFERASE"/>
    <property type="match status" value="1"/>
</dbReference>
<dbReference type="FunFam" id="3.40.47.10:FF:000007">
    <property type="entry name" value="acetyl-CoA acetyltransferase, mitochondrial"/>
    <property type="match status" value="1"/>
</dbReference>
<dbReference type="AlphaFoldDB" id="A0A060TDE5"/>
<dbReference type="PROSITE" id="PS00737">
    <property type="entry name" value="THIOLASE_2"/>
    <property type="match status" value="1"/>
</dbReference>
<dbReference type="Pfam" id="PF02803">
    <property type="entry name" value="Thiolase_C"/>
    <property type="match status" value="1"/>
</dbReference>
<evidence type="ECO:0000313" key="10">
    <source>
        <dbReference type="EMBL" id="CDP38993.1"/>
    </source>
</evidence>
<dbReference type="NCBIfam" id="TIGR01930">
    <property type="entry name" value="AcCoA-C-Actrans"/>
    <property type="match status" value="1"/>
</dbReference>
<gene>
    <name evidence="11" type="primary">AKAT4</name>
    <name evidence="10" type="ORF">GNLVRS02_ARAD1D47278g</name>
</gene>
<dbReference type="InterPro" id="IPR020613">
    <property type="entry name" value="Thiolase_CS"/>
</dbReference>
<dbReference type="GO" id="GO:0005739">
    <property type="term" value="C:mitochondrion"/>
    <property type="evidence" value="ECO:0007669"/>
    <property type="project" value="TreeGrafter"/>
</dbReference>
<dbReference type="Gene3D" id="3.40.47.10">
    <property type="match status" value="1"/>
</dbReference>
<evidence type="ECO:0000256" key="3">
    <source>
        <dbReference type="ARBA" id="ARBA00022679"/>
    </source>
</evidence>
<reference evidence="11" key="3">
    <citation type="submission" date="2016-07" db="EMBL/GenBank/DDBJ databases">
        <title>Blastobotrys adeninivorans as potential producer of (R)-3-hydroxybutyric acid.</title>
        <authorList>
            <person name="Biernacki M."/>
            <person name="Riechen J."/>
            <person name="Haehnel U."/>
            <person name="Baronian K."/>
            <person name="Bode R."/>
            <person name="Kunze G."/>
        </authorList>
    </citation>
    <scope>NUCLEOTIDE SEQUENCE</scope>
</reference>
<dbReference type="InterPro" id="IPR020617">
    <property type="entry name" value="Thiolase_C"/>
</dbReference>
<dbReference type="PIRSF" id="PIRSF000429">
    <property type="entry name" value="Ac-CoA_Ac_transf"/>
    <property type="match status" value="1"/>
</dbReference>
<dbReference type="InterPro" id="IPR002155">
    <property type="entry name" value="Thiolase"/>
</dbReference>
<organism evidence="10">
    <name type="scientific">Blastobotrys adeninivorans</name>
    <name type="common">Yeast</name>
    <name type="synonym">Arxula adeninivorans</name>
    <dbReference type="NCBI Taxonomy" id="409370"/>
    <lineage>
        <taxon>Eukaryota</taxon>
        <taxon>Fungi</taxon>
        <taxon>Dikarya</taxon>
        <taxon>Ascomycota</taxon>
        <taxon>Saccharomycotina</taxon>
        <taxon>Dipodascomycetes</taxon>
        <taxon>Dipodascales</taxon>
        <taxon>Trichomonascaceae</taxon>
        <taxon>Blastobotrys</taxon>
    </lineage>
</organism>
<dbReference type="CDD" id="cd00751">
    <property type="entry name" value="thiolase"/>
    <property type="match status" value="1"/>
</dbReference>
<dbReference type="InterPro" id="IPR020610">
    <property type="entry name" value="Thiolase_AS"/>
</dbReference>
<evidence type="ECO:0000256" key="5">
    <source>
        <dbReference type="ARBA" id="ARBA00037924"/>
    </source>
</evidence>
<evidence type="ECO:0000256" key="2">
    <source>
        <dbReference type="ARBA" id="ARBA00012705"/>
    </source>
</evidence>
<dbReference type="SUPFAM" id="SSF53901">
    <property type="entry name" value="Thiolase-like"/>
    <property type="match status" value="2"/>
</dbReference>
<dbReference type="EC" id="2.3.1.9" evidence="2"/>
<dbReference type="Pfam" id="PF00108">
    <property type="entry name" value="Thiolase_N"/>
    <property type="match status" value="1"/>
</dbReference>
<dbReference type="PANTHER" id="PTHR18919">
    <property type="entry name" value="ACETYL-COA C-ACYLTRANSFERASE"/>
    <property type="match status" value="1"/>
</dbReference>
<evidence type="ECO:0000256" key="6">
    <source>
        <dbReference type="PIRSR" id="PIRSR000429-1"/>
    </source>
</evidence>
<dbReference type="InterPro" id="IPR016039">
    <property type="entry name" value="Thiolase-like"/>
</dbReference>
<keyword evidence="11" id="KW-0496">Mitochondrion</keyword>
<reference evidence="10" key="2">
    <citation type="submission" date="2014-06" db="EMBL/GenBank/DDBJ databases">
        <title>The complete genome of Blastobotrys (Arxula) adeninivorans LS3 - a yeast of biotechnological interest.</title>
        <authorList>
            <person name="Kunze G."/>
            <person name="Gaillardin C."/>
            <person name="Czernicka M."/>
            <person name="Durrens P."/>
            <person name="Martin T."/>
            <person name="Boer E."/>
            <person name="Gabaldon T."/>
            <person name="Cruz J."/>
            <person name="Talla E."/>
            <person name="Marck C."/>
            <person name="Goffeau A."/>
            <person name="Barbe V."/>
            <person name="Baret P."/>
            <person name="Baronian K."/>
            <person name="Beier S."/>
            <person name="Bleykasten C."/>
            <person name="Bode R."/>
            <person name="Casaregola S."/>
            <person name="Despons L."/>
            <person name="Fairhead C."/>
            <person name="Giersberg M."/>
            <person name="Gierski P."/>
            <person name="Hahnel U."/>
            <person name="Hartmann A."/>
            <person name="Jankowska D."/>
            <person name="Jubin C."/>
            <person name="Jung P."/>
            <person name="Lafontaine I."/>
            <person name="Leh-Louis V."/>
            <person name="Lemaire M."/>
            <person name="Marcet-Houben M."/>
            <person name="Mascher M."/>
            <person name="Morel G."/>
            <person name="Richard G.-F."/>
            <person name="Riechen J."/>
            <person name="Sacerdot C."/>
            <person name="Sarkar A."/>
            <person name="Savel G."/>
            <person name="Schacherer J."/>
            <person name="Sherman D."/>
            <person name="Straub M.-L."/>
            <person name="Stein N."/>
            <person name="Thierry A."/>
            <person name="Trautwein-Schult A."/>
            <person name="Westhof E."/>
            <person name="Worch S."/>
            <person name="Dujon B."/>
            <person name="Souciet J.-L."/>
            <person name="Wincker P."/>
            <person name="Scholz U."/>
            <person name="Neuveglise N."/>
        </authorList>
    </citation>
    <scope>NUCLEOTIDE SEQUENCE</scope>
    <source>
        <strain evidence="10">LS3</strain>
    </source>
</reference>
<keyword evidence="3 7" id="KW-0808">Transferase</keyword>